<dbReference type="PATRIC" id="fig|679200.3.peg.590"/>
<dbReference type="Proteomes" id="UP000003011">
    <property type="component" value="Unassembled WGS sequence"/>
</dbReference>
<organism evidence="2 3">
    <name type="scientific">Johnsonella ignava ATCC 51276</name>
    <dbReference type="NCBI Taxonomy" id="679200"/>
    <lineage>
        <taxon>Bacteria</taxon>
        <taxon>Bacillati</taxon>
        <taxon>Bacillota</taxon>
        <taxon>Clostridia</taxon>
        <taxon>Lachnospirales</taxon>
        <taxon>Lachnospiraceae</taxon>
        <taxon>Johnsonella</taxon>
    </lineage>
</organism>
<evidence type="ECO:0000313" key="3">
    <source>
        <dbReference type="Proteomes" id="UP000003011"/>
    </source>
</evidence>
<dbReference type="Gene3D" id="3.30.2010.10">
    <property type="entry name" value="Metalloproteases ('zincins'), catalytic domain"/>
    <property type="match status" value="1"/>
</dbReference>
<dbReference type="InterPro" id="IPR053136">
    <property type="entry name" value="UTP_pyrophosphatase-like"/>
</dbReference>
<accession>G5GG70</accession>
<evidence type="ECO:0000259" key="1">
    <source>
        <dbReference type="Pfam" id="PF01863"/>
    </source>
</evidence>
<sequence length="125" mass="14913">MSKYNETEFIKLDSFYTKDIIYGWIHGTGGVLFRQKLSRWANIMGVHFNRACVKDLSSRWGSCSSNKNLNFCCKIFLLPESLADYIMVHELAHLRYLNHSQKFWDMVSTYIPDYKQRRNELKKYI</sequence>
<dbReference type="CDD" id="cd07344">
    <property type="entry name" value="M48_yhfN_like"/>
    <property type="match status" value="1"/>
</dbReference>
<protein>
    <recommendedName>
        <fullName evidence="1">YgjP-like metallopeptidase domain-containing protein</fullName>
    </recommendedName>
</protein>
<dbReference type="OrthoDB" id="9811177at2"/>
<gene>
    <name evidence="2" type="ORF">HMPREF9333_00559</name>
</gene>
<dbReference type="InterPro" id="IPR002725">
    <property type="entry name" value="YgjP-like_metallopeptidase"/>
</dbReference>
<dbReference type="PANTHER" id="PTHR30399">
    <property type="entry name" value="UNCHARACTERIZED PROTEIN YGJP"/>
    <property type="match status" value="1"/>
</dbReference>
<dbReference type="AlphaFoldDB" id="G5GG70"/>
<reference evidence="2 3" key="1">
    <citation type="submission" date="2011-08" db="EMBL/GenBank/DDBJ databases">
        <title>The Genome Sequence of Johnsonella ignava ATCC 51276.</title>
        <authorList>
            <consortium name="The Broad Institute Genome Sequencing Platform"/>
            <person name="Earl A."/>
            <person name="Ward D."/>
            <person name="Feldgarden M."/>
            <person name="Gevers D."/>
            <person name="Izard J."/>
            <person name="Blanton J.M."/>
            <person name="Baranova O.V."/>
            <person name="Dewhirst F.E."/>
            <person name="Young S.K."/>
            <person name="Zeng Q."/>
            <person name="Gargeya S."/>
            <person name="Fitzgerald M."/>
            <person name="Haas B."/>
            <person name="Abouelleil A."/>
            <person name="Alvarado L."/>
            <person name="Arachchi H.M."/>
            <person name="Berlin A."/>
            <person name="Brown A."/>
            <person name="Chapman S.B."/>
            <person name="Chen Z."/>
            <person name="Dunbar C."/>
            <person name="Freedman E."/>
            <person name="Gearin G."/>
            <person name="Gellesch M."/>
            <person name="Goldberg J."/>
            <person name="Griggs A."/>
            <person name="Gujja S."/>
            <person name="Heiman D."/>
            <person name="Howarth C."/>
            <person name="Larson L."/>
            <person name="Lui A."/>
            <person name="MacDonald P.J.P."/>
            <person name="Montmayeur A."/>
            <person name="Murphy C."/>
            <person name="Neiman D."/>
            <person name="Pearson M."/>
            <person name="Priest M."/>
            <person name="Roberts A."/>
            <person name="Saif S."/>
            <person name="Shea T."/>
            <person name="Shenoy N."/>
            <person name="Sisk P."/>
            <person name="Stolte C."/>
            <person name="Sykes S."/>
            <person name="Wortman J."/>
            <person name="Nusbaum C."/>
            <person name="Birren B."/>
        </authorList>
    </citation>
    <scope>NUCLEOTIDE SEQUENCE [LARGE SCALE GENOMIC DNA]</scope>
    <source>
        <strain evidence="2 3">ATCC 51276</strain>
    </source>
</reference>
<dbReference type="Pfam" id="PF01863">
    <property type="entry name" value="YgjP-like"/>
    <property type="match status" value="1"/>
</dbReference>
<keyword evidence="3" id="KW-1185">Reference proteome</keyword>
<dbReference type="RefSeq" id="WP_005539690.1">
    <property type="nucleotide sequence ID" value="NZ_JH378830.1"/>
</dbReference>
<dbReference type="STRING" id="679200.HMPREF9333_00559"/>
<evidence type="ECO:0000313" key="2">
    <source>
        <dbReference type="EMBL" id="EHI56280.1"/>
    </source>
</evidence>
<name>G5GG70_9FIRM</name>
<dbReference type="PANTHER" id="PTHR30399:SF1">
    <property type="entry name" value="UTP PYROPHOSPHATASE"/>
    <property type="match status" value="1"/>
</dbReference>
<dbReference type="eggNOG" id="COG1451">
    <property type="taxonomic scope" value="Bacteria"/>
</dbReference>
<proteinExistence type="predicted"/>
<comment type="caution">
    <text evidence="2">The sequence shown here is derived from an EMBL/GenBank/DDBJ whole genome shotgun (WGS) entry which is preliminary data.</text>
</comment>
<feature type="domain" description="YgjP-like metallopeptidase" evidence="1">
    <location>
        <begin position="18"/>
        <end position="123"/>
    </location>
</feature>
<dbReference type="HOGENOM" id="CLU_065947_4_3_9"/>
<dbReference type="EMBL" id="ACZL01000011">
    <property type="protein sequence ID" value="EHI56280.1"/>
    <property type="molecule type" value="Genomic_DNA"/>
</dbReference>